<dbReference type="EMBL" id="CP002839">
    <property type="protein sequence ID" value="AEH37229.1"/>
    <property type="molecule type" value="Genomic_DNA"/>
</dbReference>
<evidence type="ECO:0000313" key="2">
    <source>
        <dbReference type="EMBL" id="AEH37229.1"/>
    </source>
</evidence>
<dbReference type="OrthoDB" id="134269at2157"/>
<dbReference type="InterPro" id="IPR011047">
    <property type="entry name" value="Quinoprotein_ADH-like_sf"/>
</dbReference>
<protein>
    <submittedName>
        <fullName evidence="2">LVIVD repeat-containing protein</fullName>
    </submittedName>
</protein>
<dbReference type="HOGENOM" id="CLU_027478_0_0_2"/>
<dbReference type="eggNOG" id="arCOG02565">
    <property type="taxonomic scope" value="Archaea"/>
</dbReference>
<feature type="region of interest" description="Disordered" evidence="1">
    <location>
        <begin position="244"/>
        <end position="266"/>
    </location>
</feature>
<dbReference type="STRING" id="797210.Halxa_2611"/>
<dbReference type="AlphaFoldDB" id="F8DCQ5"/>
<dbReference type="eggNOG" id="arCOG03730">
    <property type="taxonomic scope" value="Archaea"/>
</dbReference>
<organism evidence="2 3">
    <name type="scientific">Halopiger xanaduensis (strain DSM 18323 / JCM 14033 / SH-6)</name>
    <dbReference type="NCBI Taxonomy" id="797210"/>
    <lineage>
        <taxon>Archaea</taxon>
        <taxon>Methanobacteriati</taxon>
        <taxon>Methanobacteriota</taxon>
        <taxon>Stenosarchaea group</taxon>
        <taxon>Halobacteria</taxon>
        <taxon>Halobacteriales</taxon>
        <taxon>Natrialbaceae</taxon>
        <taxon>Halopiger</taxon>
    </lineage>
</organism>
<name>F8DCQ5_HALXS</name>
<dbReference type="Proteomes" id="UP000006794">
    <property type="component" value="Chromosome"/>
</dbReference>
<dbReference type="RefSeq" id="WP_013880119.1">
    <property type="nucleotide sequence ID" value="NC_015666.1"/>
</dbReference>
<keyword evidence="3" id="KW-1185">Reference proteome</keyword>
<dbReference type="SUPFAM" id="SSF50998">
    <property type="entry name" value="Quinoprotein alcohol dehydrogenase-like"/>
    <property type="match status" value="1"/>
</dbReference>
<dbReference type="KEGG" id="hxa:Halxa_2611"/>
<sequence length="518" mass="55446">MRRRALLRAGSLSAAALAAPGIAAGRARVAPMQDGDAYEPLARLPIDNAAEVVVGDGGETAYVAATTGFVTVDVSDPGEPEILAEERRLSFDDASANELLDLEVDGDRMVVAGPANPSADTFFHGFAVYDVSDPSEPELLDTYETGAHIHNCYLEGDYCYIVGNGQEANPLVIYDVADGIEEVGRWSLLEREPDWGDVYWLARYLHDVYVQEGIAYLSHWDAGTYLVDVSDPAEPEFISRVQQESLEEQLDREAESGNNGQVGLPGNDHYAAVDETGDLLAVGREAWATGSGEPDRPGGIDLYDVSDPAEPTHRATIDAPRAVNEQYRGGLWTTAHNFELRNGRLYSAWYQGGVKIHDVSDPAAPEEIASWRDPAEAGFWTARVLEPEDEDAETFVATSTPLIPNSPTTGALYTFPIEAGEQADPPSLTDPEDLEFDVQTPTEDNETNESTTGGPSGPSADGTGNGTSTDGTNSSNATDDTADESDDSIPGFTAGLGLAGGAGAVALEWLRRRDDDRD</sequence>
<gene>
    <name evidence="2" type="ordered locus">Halxa_2611</name>
</gene>
<accession>F8DCQ5</accession>
<dbReference type="GeneID" id="10797566"/>
<evidence type="ECO:0000256" key="1">
    <source>
        <dbReference type="SAM" id="MobiDB-lite"/>
    </source>
</evidence>
<feature type="compositionally biased region" description="Basic and acidic residues" evidence="1">
    <location>
        <begin position="509"/>
        <end position="518"/>
    </location>
</feature>
<evidence type="ECO:0000313" key="3">
    <source>
        <dbReference type="Proteomes" id="UP000006794"/>
    </source>
</evidence>
<dbReference type="Pfam" id="PF08309">
    <property type="entry name" value="LVIVD"/>
    <property type="match status" value="3"/>
</dbReference>
<feature type="region of interest" description="Disordered" evidence="1">
    <location>
        <begin position="440"/>
        <end position="518"/>
    </location>
</feature>
<dbReference type="InterPro" id="IPR013211">
    <property type="entry name" value="LVIVD"/>
</dbReference>
<proteinExistence type="predicted"/>
<feature type="compositionally biased region" description="Low complexity" evidence="1">
    <location>
        <begin position="459"/>
        <end position="479"/>
    </location>
</feature>
<reference evidence="2 3" key="1">
    <citation type="journal article" date="2012" name="Stand. Genomic Sci.">
        <title>Complete genome sequence of Halopiger xanaduensis type strain (SH-6(T)).</title>
        <authorList>
            <person name="Anderson I."/>
            <person name="Tindall B.J."/>
            <person name="Rohde M."/>
            <person name="Lucas S."/>
            <person name="Han J."/>
            <person name="Lapidus A."/>
            <person name="Cheng J.F."/>
            <person name="Goodwin L."/>
            <person name="Pitluck S."/>
            <person name="Peters L."/>
            <person name="Pati A."/>
            <person name="Mikhailova N."/>
            <person name="Pagani I."/>
            <person name="Teshima H."/>
            <person name="Han C."/>
            <person name="Tapia R."/>
            <person name="Land M."/>
            <person name="Woyke T."/>
            <person name="Klenk H.P."/>
            <person name="Kyrpides N."/>
            <person name="Ivanova N."/>
        </authorList>
    </citation>
    <scope>NUCLEOTIDE SEQUENCE [LARGE SCALE GENOMIC DNA]</scope>
    <source>
        <strain evidence="3">DSM 18323 / JCM 14033 / SH-6</strain>
    </source>
</reference>